<dbReference type="AlphaFoldDB" id="A0A858RHL6"/>
<sequence>MTNNTSESFIDSAQRNTRIVIGGAIVNPAEIGLDLEQAGELSIEIHIGRAALCHELNEAGVPVSQDELEEFVGGDLAENPQAAVAGYLGIARGILLPSRAKGLFAMFAKKEKTPMVKWHVTRVKDVVTVGDSIVLRGNARALADKSE</sequence>
<evidence type="ECO:0000313" key="1">
    <source>
        <dbReference type="EMBL" id="QJE95750.1"/>
    </source>
</evidence>
<name>A0A858RHL6_9BACT</name>
<dbReference type="KEGG" id="luo:HHL09_08115"/>
<accession>A0A858RHL6</accession>
<dbReference type="RefSeq" id="WP_169454063.1">
    <property type="nucleotide sequence ID" value="NZ_CP051774.1"/>
</dbReference>
<keyword evidence="2" id="KW-1185">Reference proteome</keyword>
<evidence type="ECO:0000313" key="2">
    <source>
        <dbReference type="Proteomes" id="UP000501812"/>
    </source>
</evidence>
<dbReference type="Proteomes" id="UP000501812">
    <property type="component" value="Chromosome"/>
</dbReference>
<dbReference type="EMBL" id="CP051774">
    <property type="protein sequence ID" value="QJE95750.1"/>
    <property type="molecule type" value="Genomic_DNA"/>
</dbReference>
<gene>
    <name evidence="1" type="ORF">HHL09_08115</name>
</gene>
<reference evidence="1 2" key="1">
    <citation type="submission" date="2020-04" db="EMBL/GenBank/DDBJ databases">
        <title>Luteolibacter sp. G-1-1-1 isolated from soil.</title>
        <authorList>
            <person name="Dahal R.H."/>
        </authorList>
    </citation>
    <scope>NUCLEOTIDE SEQUENCE [LARGE SCALE GENOMIC DNA]</scope>
    <source>
        <strain evidence="1 2">G-1-1-1</strain>
    </source>
</reference>
<protein>
    <submittedName>
        <fullName evidence="1">Uncharacterized protein</fullName>
    </submittedName>
</protein>
<proteinExistence type="predicted"/>
<organism evidence="1 2">
    <name type="scientific">Luteolibacter luteus</name>
    <dbReference type="NCBI Taxonomy" id="2728835"/>
    <lineage>
        <taxon>Bacteria</taxon>
        <taxon>Pseudomonadati</taxon>
        <taxon>Verrucomicrobiota</taxon>
        <taxon>Verrucomicrobiia</taxon>
        <taxon>Verrucomicrobiales</taxon>
        <taxon>Verrucomicrobiaceae</taxon>
        <taxon>Luteolibacter</taxon>
    </lineage>
</organism>